<dbReference type="RefSeq" id="WP_074715673.1">
    <property type="nucleotide sequence ID" value="NZ_FNWV01000004.1"/>
</dbReference>
<evidence type="ECO:0000313" key="6">
    <source>
        <dbReference type="Proteomes" id="UP000183190"/>
    </source>
</evidence>
<evidence type="ECO:0000259" key="4">
    <source>
        <dbReference type="PROSITE" id="PS00662"/>
    </source>
</evidence>
<organism evidence="5 6">
    <name type="scientific">Ruminococcus flavefaciens</name>
    <dbReference type="NCBI Taxonomy" id="1265"/>
    <lineage>
        <taxon>Bacteria</taxon>
        <taxon>Bacillati</taxon>
        <taxon>Bacillota</taxon>
        <taxon>Clostridia</taxon>
        <taxon>Eubacteriales</taxon>
        <taxon>Oscillospiraceae</taxon>
        <taxon>Ruminococcus</taxon>
    </lineage>
</organism>
<dbReference type="InterPro" id="IPR001482">
    <property type="entry name" value="T2SS/T4SS_dom"/>
</dbReference>
<dbReference type="SMART" id="SM00382">
    <property type="entry name" value="AAA"/>
    <property type="match status" value="1"/>
</dbReference>
<dbReference type="InterPro" id="IPR027417">
    <property type="entry name" value="P-loop_NTPase"/>
</dbReference>
<dbReference type="InterPro" id="IPR037257">
    <property type="entry name" value="T2SS_E_N_sf"/>
</dbReference>
<dbReference type="FunFam" id="3.40.50.300:FF:000398">
    <property type="entry name" value="Type IV pilus assembly ATPase PilB"/>
    <property type="match status" value="1"/>
</dbReference>
<evidence type="ECO:0000256" key="3">
    <source>
        <dbReference type="ARBA" id="ARBA00022840"/>
    </source>
</evidence>
<dbReference type="AlphaFoldDB" id="A0A1H6J1U9"/>
<sequence length="560" mass="60430">MRNERIGDYLVNQGLITSEQLQQVLEAQKASNGSKKFGDVVVELGFMSEVNFAKALAGNLRVQYVDLDNIEINGDAVQMVPEALARKHTVIAINVQGKRLTVATNDPVNFIVLEDIKVSTGMDTVPVLATTSAINKAIGKCYSMQNVDSVLEGVSSMGGDLGEMTEADIESKDRVESAPIVKLATTIVENSYRADATDIHIEPFDKYTRIRIRVNGDLVELMNISSAVHSALTTRFKLISGMNIAEKRVPQDGRFTQVVDGTTLDVRVSSLPMVHGEKIVIRILSTGQIALRKITDLGMSDYNYTLFESMLRVPHGVILVTGPTGSGKTTTLYAALGEIAKPNVNVVTVEDPVEKAIDGINQCQVNMKAGMTFAAALRSILRQDPDVVMIGEMRDTETADIGIRAAITGHLVLSTLHTNDAASTVVRLVDMGVAPYMVATSLIGVIAQRLVKVLCPECKKPRMSTPEENDLMGLDHSIQIFEAGGCPVCNNTGYRGRTAIHEIIHCTTTVSSIIAAGGTKEEIEKAAKANGTKLLRDNAAELVMAGETSIDELVRATYTV</sequence>
<dbReference type="CDD" id="cd01129">
    <property type="entry name" value="PulE-GspE-like"/>
    <property type="match status" value="1"/>
</dbReference>
<dbReference type="SUPFAM" id="SSF160246">
    <property type="entry name" value="EspE N-terminal domain-like"/>
    <property type="match status" value="1"/>
</dbReference>
<dbReference type="GO" id="GO:0016887">
    <property type="term" value="F:ATP hydrolysis activity"/>
    <property type="evidence" value="ECO:0007669"/>
    <property type="project" value="TreeGrafter"/>
</dbReference>
<evidence type="ECO:0000313" key="5">
    <source>
        <dbReference type="EMBL" id="SEH54550.1"/>
    </source>
</evidence>
<keyword evidence="3" id="KW-0067">ATP-binding</keyword>
<evidence type="ECO:0000256" key="2">
    <source>
        <dbReference type="ARBA" id="ARBA00022741"/>
    </source>
</evidence>
<evidence type="ECO:0000256" key="1">
    <source>
        <dbReference type="ARBA" id="ARBA00006611"/>
    </source>
</evidence>
<dbReference type="Pfam" id="PF05157">
    <property type="entry name" value="MshEN"/>
    <property type="match status" value="1"/>
</dbReference>
<dbReference type="Pfam" id="PF00437">
    <property type="entry name" value="T2SSE"/>
    <property type="match status" value="1"/>
</dbReference>
<dbReference type="Proteomes" id="UP000183190">
    <property type="component" value="Unassembled WGS sequence"/>
</dbReference>
<dbReference type="PROSITE" id="PS00662">
    <property type="entry name" value="T2SP_E"/>
    <property type="match status" value="1"/>
</dbReference>
<name>A0A1H6J1U9_RUMFL</name>
<dbReference type="SUPFAM" id="SSF52540">
    <property type="entry name" value="P-loop containing nucleoside triphosphate hydrolases"/>
    <property type="match status" value="1"/>
</dbReference>
<accession>A0A1H6J1U9</accession>
<dbReference type="PANTHER" id="PTHR30258">
    <property type="entry name" value="TYPE II SECRETION SYSTEM PROTEIN GSPE-RELATED"/>
    <property type="match status" value="1"/>
</dbReference>
<dbReference type="Gene3D" id="3.30.450.90">
    <property type="match status" value="1"/>
</dbReference>
<dbReference type="OrthoDB" id="9808272at2"/>
<dbReference type="InterPro" id="IPR007831">
    <property type="entry name" value="T2SS_GspE_N"/>
</dbReference>
<dbReference type="Gene3D" id="3.30.300.160">
    <property type="entry name" value="Type II secretion system, protein E, N-terminal domain"/>
    <property type="match status" value="1"/>
</dbReference>
<dbReference type="FunFam" id="3.30.300.160:FF:000002">
    <property type="entry name" value="Type II secretion system protein E"/>
    <property type="match status" value="1"/>
</dbReference>
<feature type="domain" description="Bacterial type II secretion system protein E" evidence="4">
    <location>
        <begin position="381"/>
        <end position="395"/>
    </location>
</feature>
<dbReference type="GO" id="GO:0005524">
    <property type="term" value="F:ATP binding"/>
    <property type="evidence" value="ECO:0007669"/>
    <property type="project" value="UniProtKB-KW"/>
</dbReference>
<reference evidence="5 6" key="1">
    <citation type="submission" date="2016-10" db="EMBL/GenBank/DDBJ databases">
        <authorList>
            <person name="de Groot N.N."/>
        </authorList>
    </citation>
    <scope>NUCLEOTIDE SEQUENCE [LARGE SCALE GENOMIC DNA]</scope>
    <source>
        <strain evidence="5 6">YAD2003</strain>
    </source>
</reference>
<protein>
    <submittedName>
        <fullName evidence="5">Type IV pilus assembly protein PilB</fullName>
    </submittedName>
</protein>
<gene>
    <name evidence="5" type="ORF">SAMN02910265_01326</name>
</gene>
<keyword evidence="2" id="KW-0547">Nucleotide-binding</keyword>
<dbReference type="PANTHER" id="PTHR30258:SF1">
    <property type="entry name" value="PROTEIN TRANSPORT PROTEIN HOFB HOMOLOG"/>
    <property type="match status" value="1"/>
</dbReference>
<dbReference type="GO" id="GO:0005886">
    <property type="term" value="C:plasma membrane"/>
    <property type="evidence" value="ECO:0007669"/>
    <property type="project" value="TreeGrafter"/>
</dbReference>
<proteinExistence type="inferred from homology"/>
<dbReference type="EMBL" id="FNWV01000004">
    <property type="protein sequence ID" value="SEH54550.1"/>
    <property type="molecule type" value="Genomic_DNA"/>
</dbReference>
<dbReference type="Gene3D" id="3.40.50.300">
    <property type="entry name" value="P-loop containing nucleotide triphosphate hydrolases"/>
    <property type="match status" value="1"/>
</dbReference>
<comment type="similarity">
    <text evidence="1">Belongs to the GSP E family.</text>
</comment>
<dbReference type="InterPro" id="IPR003593">
    <property type="entry name" value="AAA+_ATPase"/>
</dbReference>